<name>A0A6B8RQL3_9BACL</name>
<evidence type="ECO:0000256" key="7">
    <source>
        <dbReference type="ARBA" id="ARBA00022777"/>
    </source>
</evidence>
<evidence type="ECO:0000256" key="11">
    <source>
        <dbReference type="ARBA" id="ARBA00023136"/>
    </source>
</evidence>
<dbReference type="InterPro" id="IPR033479">
    <property type="entry name" value="dCache_1"/>
</dbReference>
<dbReference type="KEGG" id="ppsc:EHS13_26005"/>
<organism evidence="14 15">
    <name type="scientific">Paenibacillus psychroresistens</name>
    <dbReference type="NCBI Taxonomy" id="1778678"/>
    <lineage>
        <taxon>Bacteria</taxon>
        <taxon>Bacillati</taxon>
        <taxon>Bacillota</taxon>
        <taxon>Bacilli</taxon>
        <taxon>Bacillales</taxon>
        <taxon>Paenibacillaceae</taxon>
        <taxon>Paenibacillus</taxon>
    </lineage>
</organism>
<dbReference type="CDD" id="cd18774">
    <property type="entry name" value="PDC2_HK_sensor"/>
    <property type="match status" value="1"/>
</dbReference>
<evidence type="ECO:0000313" key="15">
    <source>
        <dbReference type="Proteomes" id="UP000426246"/>
    </source>
</evidence>
<dbReference type="Pfam" id="PF02743">
    <property type="entry name" value="dCache_1"/>
    <property type="match status" value="1"/>
</dbReference>
<dbReference type="Gene3D" id="3.30.565.10">
    <property type="entry name" value="Histidine kinase-like ATPase, C-terminal domain"/>
    <property type="match status" value="1"/>
</dbReference>
<proteinExistence type="predicted"/>
<feature type="transmembrane region" description="Helical" evidence="12">
    <location>
        <begin position="26"/>
        <end position="46"/>
    </location>
</feature>
<keyword evidence="9 12" id="KW-1133">Transmembrane helix</keyword>
<evidence type="ECO:0000256" key="3">
    <source>
        <dbReference type="ARBA" id="ARBA00022553"/>
    </source>
</evidence>
<dbReference type="PANTHER" id="PTHR34220">
    <property type="entry name" value="SENSOR HISTIDINE KINASE YPDA"/>
    <property type="match status" value="1"/>
</dbReference>
<dbReference type="PROSITE" id="PS50885">
    <property type="entry name" value="HAMP"/>
    <property type="match status" value="1"/>
</dbReference>
<dbReference type="Proteomes" id="UP000426246">
    <property type="component" value="Chromosome"/>
</dbReference>
<dbReference type="GO" id="GO:0005886">
    <property type="term" value="C:plasma membrane"/>
    <property type="evidence" value="ECO:0007669"/>
    <property type="project" value="UniProtKB-SubCell"/>
</dbReference>
<dbReference type="InterPro" id="IPR036890">
    <property type="entry name" value="HATPase_C_sf"/>
</dbReference>
<keyword evidence="7 14" id="KW-0418">Kinase</keyword>
<dbReference type="InterPro" id="IPR003594">
    <property type="entry name" value="HATPase_dom"/>
</dbReference>
<dbReference type="GO" id="GO:0000155">
    <property type="term" value="F:phosphorelay sensor kinase activity"/>
    <property type="evidence" value="ECO:0007669"/>
    <property type="project" value="InterPro"/>
</dbReference>
<evidence type="ECO:0000256" key="4">
    <source>
        <dbReference type="ARBA" id="ARBA00022679"/>
    </source>
</evidence>
<accession>A0A6B8RQL3</accession>
<keyword evidence="5 12" id="KW-0812">Transmembrane</keyword>
<keyword evidence="4" id="KW-0808">Transferase</keyword>
<dbReference type="InterPro" id="IPR010559">
    <property type="entry name" value="Sig_transdc_His_kin_internal"/>
</dbReference>
<evidence type="ECO:0000256" key="8">
    <source>
        <dbReference type="ARBA" id="ARBA00022840"/>
    </source>
</evidence>
<dbReference type="SUPFAM" id="SSF158472">
    <property type="entry name" value="HAMP domain-like"/>
    <property type="match status" value="1"/>
</dbReference>
<evidence type="ECO:0000256" key="2">
    <source>
        <dbReference type="ARBA" id="ARBA00022475"/>
    </source>
</evidence>
<reference evidence="15" key="1">
    <citation type="submission" date="2018-11" db="EMBL/GenBank/DDBJ databases">
        <title>Complete genome sequence of Paenibacillus sp. ML311-T8.</title>
        <authorList>
            <person name="Nam Y.-D."/>
            <person name="Kang J."/>
            <person name="Chung W.-H."/>
            <person name="Park Y.S."/>
        </authorList>
    </citation>
    <scope>NUCLEOTIDE SEQUENCE [LARGE SCALE GENOMIC DNA]</scope>
    <source>
        <strain evidence="15">ML311-T8</strain>
    </source>
</reference>
<dbReference type="GO" id="GO:0005524">
    <property type="term" value="F:ATP binding"/>
    <property type="evidence" value="ECO:0007669"/>
    <property type="project" value="UniProtKB-KW"/>
</dbReference>
<keyword evidence="8" id="KW-0067">ATP-binding</keyword>
<keyword evidence="15" id="KW-1185">Reference proteome</keyword>
<feature type="transmembrane region" description="Helical" evidence="12">
    <location>
        <begin position="309"/>
        <end position="332"/>
    </location>
</feature>
<dbReference type="InterPro" id="IPR050640">
    <property type="entry name" value="Bact_2-comp_sensor_kinase"/>
</dbReference>
<dbReference type="AlphaFoldDB" id="A0A6B8RQL3"/>
<dbReference type="SUPFAM" id="SSF55874">
    <property type="entry name" value="ATPase domain of HSP90 chaperone/DNA topoisomerase II/histidine kinase"/>
    <property type="match status" value="1"/>
</dbReference>
<dbReference type="SMART" id="SM00304">
    <property type="entry name" value="HAMP"/>
    <property type="match status" value="1"/>
</dbReference>
<feature type="domain" description="HAMP" evidence="13">
    <location>
        <begin position="334"/>
        <end position="386"/>
    </location>
</feature>
<dbReference type="InterPro" id="IPR003660">
    <property type="entry name" value="HAMP_dom"/>
</dbReference>
<keyword evidence="6" id="KW-0547">Nucleotide-binding</keyword>
<keyword evidence="10" id="KW-0902">Two-component regulatory system</keyword>
<protein>
    <submittedName>
        <fullName evidence="14">Sensor histidine kinase</fullName>
    </submittedName>
</protein>
<evidence type="ECO:0000256" key="12">
    <source>
        <dbReference type="SAM" id="Phobius"/>
    </source>
</evidence>
<dbReference type="Pfam" id="PF00672">
    <property type="entry name" value="HAMP"/>
    <property type="match status" value="1"/>
</dbReference>
<keyword evidence="11 12" id="KW-0472">Membrane</keyword>
<dbReference type="CDD" id="cd06225">
    <property type="entry name" value="HAMP"/>
    <property type="match status" value="1"/>
</dbReference>
<evidence type="ECO:0000256" key="5">
    <source>
        <dbReference type="ARBA" id="ARBA00022692"/>
    </source>
</evidence>
<dbReference type="Gene3D" id="6.10.340.10">
    <property type="match status" value="1"/>
</dbReference>
<evidence type="ECO:0000256" key="6">
    <source>
        <dbReference type="ARBA" id="ARBA00022741"/>
    </source>
</evidence>
<dbReference type="EMBL" id="CP034235">
    <property type="protein sequence ID" value="QGQ98094.1"/>
    <property type="molecule type" value="Genomic_DNA"/>
</dbReference>
<evidence type="ECO:0000256" key="1">
    <source>
        <dbReference type="ARBA" id="ARBA00004651"/>
    </source>
</evidence>
<dbReference type="Pfam" id="PF02518">
    <property type="entry name" value="HATPase_c"/>
    <property type="match status" value="1"/>
</dbReference>
<sequence length="590" mass="67495">MFVRTGESQMRGLSKLNIKRSIHAKLLISFIVVIIFSTLATSLWFYNISVNVVEEKVSTSFVDNLTFVGGGVEDQLTSIYELSEYIYVNHDVNKVLTSSYSNDFDYFSDASRVQQVLQDYSLHRHIFSQLSSIIITGNNGKNINFGENSGRIDLEKLRSKPWFEATKKLDGKVLSLGLTENDAGYATFGNKYVFSIARLLKNSELEKSGIVYISFYASFLGDLLKTSSINSKSAITIVDNNGKVAYDTQSLIPMNSEYPALSQIKQEKGSYISTISGKKYLTAYFHIAKFNWWAFQTIPYKELTIDNNAIFTVVAMIFFISIIFTSLIWFFISSSIVRPIKNLTSVIKQYSTHNTLTKIKVSTYDEIGLLGANFNHMIDRIQTLFEDWTDEHTKKKEAEFQALQAQINPHFIYNTLNTIRWIAIIQKSDSIKEIVDRLGSILRNTFKNTNPTVTIGEEIDFIQDYITIQKFRYNDKFDMVVKVDSEILDYQCLKFILQPFIENAIFHGIEPKDGYGRIVLSIQYQEDDLVIFIEDNGVGMNVEETQKARGIGMRNVHQRIQLTYGLNYGVQIESVINEYTQIKITFPALK</sequence>
<keyword evidence="3" id="KW-0597">Phosphoprotein</keyword>
<evidence type="ECO:0000256" key="9">
    <source>
        <dbReference type="ARBA" id="ARBA00022989"/>
    </source>
</evidence>
<comment type="subcellular location">
    <subcellularLocation>
        <location evidence="1">Cell membrane</location>
        <topology evidence="1">Multi-pass membrane protein</topology>
    </subcellularLocation>
</comment>
<dbReference type="PANTHER" id="PTHR34220:SF11">
    <property type="entry name" value="SENSOR PROTEIN KINASE HPTS"/>
    <property type="match status" value="1"/>
</dbReference>
<keyword evidence="2" id="KW-1003">Cell membrane</keyword>
<evidence type="ECO:0000256" key="10">
    <source>
        <dbReference type="ARBA" id="ARBA00023012"/>
    </source>
</evidence>
<dbReference type="Gene3D" id="3.30.450.20">
    <property type="entry name" value="PAS domain"/>
    <property type="match status" value="1"/>
</dbReference>
<evidence type="ECO:0000259" key="13">
    <source>
        <dbReference type="PROSITE" id="PS50885"/>
    </source>
</evidence>
<dbReference type="Pfam" id="PF06580">
    <property type="entry name" value="His_kinase"/>
    <property type="match status" value="1"/>
</dbReference>
<evidence type="ECO:0000313" key="14">
    <source>
        <dbReference type="EMBL" id="QGQ98094.1"/>
    </source>
</evidence>
<gene>
    <name evidence="14" type="ORF">EHS13_26005</name>
</gene>